<dbReference type="EMBL" id="OC008744">
    <property type="protein sequence ID" value="CAD7267252.1"/>
    <property type="molecule type" value="Genomic_DNA"/>
</dbReference>
<accession>A0A7R9B6S4</accession>
<feature type="domain" description="DUF4817" evidence="2">
    <location>
        <begin position="5"/>
        <end position="56"/>
    </location>
</feature>
<dbReference type="Pfam" id="PF16087">
    <property type="entry name" value="DUF4817"/>
    <property type="match status" value="1"/>
</dbReference>
<gene>
    <name evidence="3" type="ORF">TSIB3V08_LOCUS11266</name>
</gene>
<feature type="compositionally biased region" description="Basic and acidic residues" evidence="1">
    <location>
        <begin position="180"/>
        <end position="190"/>
    </location>
</feature>
<evidence type="ECO:0000256" key="1">
    <source>
        <dbReference type="SAM" id="MobiDB-lite"/>
    </source>
</evidence>
<dbReference type="InterPro" id="IPR032135">
    <property type="entry name" value="DUF4817"/>
</dbReference>
<dbReference type="AlphaFoldDB" id="A0A7R9B6S4"/>
<organism evidence="3">
    <name type="scientific">Timema shepardi</name>
    <name type="common">Walking stick</name>
    <dbReference type="NCBI Taxonomy" id="629360"/>
    <lineage>
        <taxon>Eukaryota</taxon>
        <taxon>Metazoa</taxon>
        <taxon>Ecdysozoa</taxon>
        <taxon>Arthropoda</taxon>
        <taxon>Hexapoda</taxon>
        <taxon>Insecta</taxon>
        <taxon>Pterygota</taxon>
        <taxon>Neoptera</taxon>
        <taxon>Polyneoptera</taxon>
        <taxon>Phasmatodea</taxon>
        <taxon>Timematodea</taxon>
        <taxon>Timematoidea</taxon>
        <taxon>Timematidae</taxon>
        <taxon>Timema</taxon>
    </lineage>
</organism>
<proteinExistence type="predicted"/>
<evidence type="ECO:0000259" key="2">
    <source>
        <dbReference type="Pfam" id="PF16087"/>
    </source>
</evidence>
<reference evidence="3" key="1">
    <citation type="submission" date="2020-11" db="EMBL/GenBank/DDBJ databases">
        <authorList>
            <person name="Tran Van P."/>
        </authorList>
    </citation>
    <scope>NUCLEOTIDE SEQUENCE</scope>
</reference>
<sequence length="235" mass="25948">MSDFTGAEKANCVMWYEESKSIAQVQTKIRDTLKKKPPTPATIKKWHSLFKETGSVSTQSKPKLKKPKAKKMWVFLPKPTINRATAKAKPPPVHPTEIRTLISPSSAVELNTTSALANYATKAGVNLLKLFRLYSSVNQRRMLKAFMNSLEEAPTTESKDVDSPAAGKKPTPVGATAGKTKAEKEPKTKQETTVTTVNEARIRTDFRLLIGSLVLNISGRVDKVERFSANVKIHS</sequence>
<name>A0A7R9B6S4_TIMSH</name>
<evidence type="ECO:0000313" key="3">
    <source>
        <dbReference type="EMBL" id="CAD7267252.1"/>
    </source>
</evidence>
<protein>
    <recommendedName>
        <fullName evidence="2">DUF4817 domain-containing protein</fullName>
    </recommendedName>
</protein>
<feature type="region of interest" description="Disordered" evidence="1">
    <location>
        <begin position="151"/>
        <end position="195"/>
    </location>
</feature>